<sequence>TLAIPRREIMEENVDDPLDDDSILEGYLSPTPDDTYQETTSQISAILPATKKTVPTPAELTSCQDEFEAAIFWMYELYIEEEEIPITRGLNQNVIDDRIYKESRALFLRTRNNTAELYEELAAQIIETTRGNPDVTIIAKKIACVMDNLRYQVNKLLRRTAMEYREKYGDGLVRNNLQRFIDEAVWKKILRLPLLAVNVFELNNCEEIKHGLKQFVIEVVGKWVVALGEGKEEKTAIKNYDELTVDLNIPTNHNIAARLPVRELLLCKK</sequence>
<reference evidence="1" key="1">
    <citation type="submission" date="2021-06" db="EMBL/GenBank/DDBJ databases">
        <authorList>
            <person name="Kallberg Y."/>
            <person name="Tangrot J."/>
            <person name="Rosling A."/>
        </authorList>
    </citation>
    <scope>NUCLEOTIDE SEQUENCE</scope>
    <source>
        <strain evidence="1">BR232B</strain>
    </source>
</reference>
<evidence type="ECO:0000313" key="1">
    <source>
        <dbReference type="EMBL" id="CAG8666356.1"/>
    </source>
</evidence>
<comment type="caution">
    <text evidence="1">The sequence shown here is derived from an EMBL/GenBank/DDBJ whole genome shotgun (WGS) entry which is preliminary data.</text>
</comment>
<organism evidence="1 2">
    <name type="scientific">Paraglomus brasilianum</name>
    <dbReference type="NCBI Taxonomy" id="144538"/>
    <lineage>
        <taxon>Eukaryota</taxon>
        <taxon>Fungi</taxon>
        <taxon>Fungi incertae sedis</taxon>
        <taxon>Mucoromycota</taxon>
        <taxon>Glomeromycotina</taxon>
        <taxon>Glomeromycetes</taxon>
        <taxon>Paraglomerales</taxon>
        <taxon>Paraglomeraceae</taxon>
        <taxon>Paraglomus</taxon>
    </lineage>
</organism>
<protein>
    <submittedName>
        <fullName evidence="1">10136_t:CDS:1</fullName>
    </submittedName>
</protein>
<feature type="non-terminal residue" evidence="1">
    <location>
        <position position="269"/>
    </location>
</feature>
<proteinExistence type="predicted"/>
<name>A0A9N9E6R1_9GLOM</name>
<accession>A0A9N9E6R1</accession>
<dbReference type="AlphaFoldDB" id="A0A9N9E6R1"/>
<dbReference type="OrthoDB" id="2435299at2759"/>
<evidence type="ECO:0000313" key="2">
    <source>
        <dbReference type="Proteomes" id="UP000789739"/>
    </source>
</evidence>
<dbReference type="Proteomes" id="UP000789739">
    <property type="component" value="Unassembled WGS sequence"/>
</dbReference>
<gene>
    <name evidence="1" type="ORF">PBRASI_LOCUS11066</name>
</gene>
<keyword evidence="2" id="KW-1185">Reference proteome</keyword>
<dbReference type="EMBL" id="CAJVPI010004262">
    <property type="protein sequence ID" value="CAG8666356.1"/>
    <property type="molecule type" value="Genomic_DNA"/>
</dbReference>